<dbReference type="PROSITE" id="PS50893">
    <property type="entry name" value="ABC_TRANSPORTER_2"/>
    <property type="match status" value="1"/>
</dbReference>
<dbReference type="Pfam" id="PF14524">
    <property type="entry name" value="Wzt_C"/>
    <property type="match status" value="1"/>
</dbReference>
<dbReference type="GO" id="GO:0005524">
    <property type="term" value="F:ATP binding"/>
    <property type="evidence" value="ECO:0007669"/>
    <property type="project" value="UniProtKB-KW"/>
</dbReference>
<keyword evidence="3" id="KW-0547">Nucleotide-binding</keyword>
<gene>
    <name evidence="6" type="ORF">UFOPK2399_01907</name>
</gene>
<comment type="similarity">
    <text evidence="1">Belongs to the ABC transporter superfamily.</text>
</comment>
<dbReference type="InterPro" id="IPR029439">
    <property type="entry name" value="Wzt_C"/>
</dbReference>
<evidence type="ECO:0000256" key="2">
    <source>
        <dbReference type="ARBA" id="ARBA00022448"/>
    </source>
</evidence>
<evidence type="ECO:0000256" key="1">
    <source>
        <dbReference type="ARBA" id="ARBA00005417"/>
    </source>
</evidence>
<dbReference type="InterPro" id="IPR003593">
    <property type="entry name" value="AAA+_ATPase"/>
</dbReference>
<organism evidence="6">
    <name type="scientific">freshwater metagenome</name>
    <dbReference type="NCBI Taxonomy" id="449393"/>
    <lineage>
        <taxon>unclassified sequences</taxon>
        <taxon>metagenomes</taxon>
        <taxon>ecological metagenomes</taxon>
    </lineage>
</organism>
<dbReference type="Gene3D" id="2.70.50.60">
    <property type="entry name" value="abc- transporter (atp binding component) like domain"/>
    <property type="match status" value="1"/>
</dbReference>
<sequence length="408" mass="44186">MTTPGQVVVDRVSQRFRVSASPYRTLKDVAIARGRRESRDVWALRDVSLRAEPGDALALVGRNGSGKTTLLKLLSGIFKPTAGRAEVGGRVGSLLELGAGFHPDFTGRENVYLNGSIHGLSRTRVTELLDEIVAFAELERAIDLPVRTYSSGMYMRLGFSVAAHIQADVLLLDEVFAVGDEDFQRKCFGKINEFKQRGGTILFVSHDAHAVERLCDRAVLLRQGEVAFDGPAREAIAAYRRLLASDASPDELAAGLREWGSGEARIRSATLRDRDGDERVQFGSGESLALELTIAVPASVAPPAVVVELRDDDGMSLGTVSADTGTLGWGVGGGERRVRFELPKLPLADGKFHFRCSLVDEHDGHLLSSLEDAVQFYVFSGGRTSGVVLLEGGWSLQEIGDAELIPER</sequence>
<evidence type="ECO:0000256" key="3">
    <source>
        <dbReference type="ARBA" id="ARBA00022741"/>
    </source>
</evidence>
<evidence type="ECO:0000256" key="4">
    <source>
        <dbReference type="ARBA" id="ARBA00022840"/>
    </source>
</evidence>
<dbReference type="CDD" id="cd10147">
    <property type="entry name" value="Wzt_C-like"/>
    <property type="match status" value="1"/>
</dbReference>
<dbReference type="InterPro" id="IPR027417">
    <property type="entry name" value="P-loop_NTPase"/>
</dbReference>
<dbReference type="CDD" id="cd03220">
    <property type="entry name" value="ABC_KpsT_Wzt"/>
    <property type="match status" value="1"/>
</dbReference>
<dbReference type="GO" id="GO:0016020">
    <property type="term" value="C:membrane"/>
    <property type="evidence" value="ECO:0007669"/>
    <property type="project" value="InterPro"/>
</dbReference>
<keyword evidence="4" id="KW-0067">ATP-binding</keyword>
<evidence type="ECO:0000259" key="5">
    <source>
        <dbReference type="PROSITE" id="PS50893"/>
    </source>
</evidence>
<dbReference type="InterPro" id="IPR003439">
    <property type="entry name" value="ABC_transporter-like_ATP-bd"/>
</dbReference>
<protein>
    <submittedName>
        <fullName evidence="6">Unannotated protein</fullName>
    </submittedName>
</protein>
<accession>A0A6J6QCJ5</accession>
<name>A0A6J6QCJ5_9ZZZZ</name>
<dbReference type="GO" id="GO:0140359">
    <property type="term" value="F:ABC-type transporter activity"/>
    <property type="evidence" value="ECO:0007669"/>
    <property type="project" value="InterPro"/>
</dbReference>
<dbReference type="InterPro" id="IPR050683">
    <property type="entry name" value="Bact_Polysacc_Export_ATP-bd"/>
</dbReference>
<dbReference type="SUPFAM" id="SSF52540">
    <property type="entry name" value="P-loop containing nucleoside triphosphate hydrolases"/>
    <property type="match status" value="1"/>
</dbReference>
<reference evidence="6" key="1">
    <citation type="submission" date="2020-05" db="EMBL/GenBank/DDBJ databases">
        <authorList>
            <person name="Chiriac C."/>
            <person name="Salcher M."/>
            <person name="Ghai R."/>
            <person name="Kavagutti S V."/>
        </authorList>
    </citation>
    <scope>NUCLEOTIDE SEQUENCE</scope>
</reference>
<dbReference type="SMART" id="SM00382">
    <property type="entry name" value="AAA"/>
    <property type="match status" value="1"/>
</dbReference>
<dbReference type="PANTHER" id="PTHR46743">
    <property type="entry name" value="TEICHOIC ACIDS EXPORT ATP-BINDING PROTEIN TAGH"/>
    <property type="match status" value="1"/>
</dbReference>
<dbReference type="InterPro" id="IPR015860">
    <property type="entry name" value="ABC_transpr_TagH-like"/>
</dbReference>
<dbReference type="AlphaFoldDB" id="A0A6J6QCJ5"/>
<feature type="domain" description="ABC transporter" evidence="5">
    <location>
        <begin position="26"/>
        <end position="248"/>
    </location>
</feature>
<dbReference type="EMBL" id="CAEZXP010000009">
    <property type="protein sequence ID" value="CAB4709480.1"/>
    <property type="molecule type" value="Genomic_DNA"/>
</dbReference>
<dbReference type="Gene3D" id="3.40.50.300">
    <property type="entry name" value="P-loop containing nucleotide triphosphate hydrolases"/>
    <property type="match status" value="1"/>
</dbReference>
<dbReference type="Pfam" id="PF00005">
    <property type="entry name" value="ABC_tran"/>
    <property type="match status" value="1"/>
</dbReference>
<dbReference type="GO" id="GO:0016887">
    <property type="term" value="F:ATP hydrolysis activity"/>
    <property type="evidence" value="ECO:0007669"/>
    <property type="project" value="InterPro"/>
</dbReference>
<dbReference type="PANTHER" id="PTHR46743:SF2">
    <property type="entry name" value="TEICHOIC ACIDS EXPORT ATP-BINDING PROTEIN TAGH"/>
    <property type="match status" value="1"/>
</dbReference>
<proteinExistence type="inferred from homology"/>
<evidence type="ECO:0000313" key="6">
    <source>
        <dbReference type="EMBL" id="CAB4709480.1"/>
    </source>
</evidence>
<keyword evidence="2" id="KW-0813">Transport</keyword>